<dbReference type="AlphaFoldDB" id="A0A1F5VXS1"/>
<dbReference type="InterPro" id="IPR005797">
    <property type="entry name" value="Cyt_b/b6_N"/>
</dbReference>
<feature type="transmembrane region" description="Helical" evidence="11">
    <location>
        <begin position="91"/>
        <end position="113"/>
    </location>
</feature>
<keyword evidence="7" id="KW-0249">Electron transport</keyword>
<keyword evidence="2" id="KW-0813">Transport</keyword>
<feature type="transmembrane region" description="Helical" evidence="11">
    <location>
        <begin position="189"/>
        <end position="212"/>
    </location>
</feature>
<feature type="transmembrane region" description="Helical" evidence="11">
    <location>
        <begin position="40"/>
        <end position="64"/>
    </location>
</feature>
<dbReference type="GO" id="GO:0016491">
    <property type="term" value="F:oxidoreductase activity"/>
    <property type="evidence" value="ECO:0007669"/>
    <property type="project" value="InterPro"/>
</dbReference>
<dbReference type="Pfam" id="PF00033">
    <property type="entry name" value="Cytochrome_B"/>
    <property type="match status" value="1"/>
</dbReference>
<proteinExistence type="predicted"/>
<organism evidence="14 15">
    <name type="scientific">Candidatus Fischerbacteria bacterium RBG_13_37_8</name>
    <dbReference type="NCBI Taxonomy" id="1817863"/>
    <lineage>
        <taxon>Bacteria</taxon>
        <taxon>Candidatus Fischeribacteriota</taxon>
    </lineage>
</organism>
<dbReference type="EMBL" id="MFGW01000008">
    <property type="protein sequence ID" value="OGF68244.1"/>
    <property type="molecule type" value="Genomic_DNA"/>
</dbReference>
<evidence type="ECO:0000256" key="5">
    <source>
        <dbReference type="ARBA" id="ARBA00022692"/>
    </source>
</evidence>
<evidence type="ECO:0000313" key="15">
    <source>
        <dbReference type="Proteomes" id="UP000178943"/>
    </source>
</evidence>
<evidence type="ECO:0000256" key="2">
    <source>
        <dbReference type="ARBA" id="ARBA00022448"/>
    </source>
</evidence>
<accession>A0A1F5VXS1</accession>
<keyword evidence="4" id="KW-0679">Respiratory chain</keyword>
<evidence type="ECO:0000256" key="6">
    <source>
        <dbReference type="ARBA" id="ARBA00022723"/>
    </source>
</evidence>
<feature type="transmembrane region" description="Helical" evidence="11">
    <location>
        <begin position="122"/>
        <end position="144"/>
    </location>
</feature>
<feature type="transmembrane region" description="Helical" evidence="11">
    <location>
        <begin position="283"/>
        <end position="300"/>
    </location>
</feature>
<dbReference type="GO" id="GO:0009055">
    <property type="term" value="F:electron transfer activity"/>
    <property type="evidence" value="ECO:0007669"/>
    <property type="project" value="InterPro"/>
</dbReference>
<dbReference type="Gene3D" id="1.20.810.10">
    <property type="entry name" value="Cytochrome Bc1 Complex, Chain C"/>
    <property type="match status" value="1"/>
</dbReference>
<evidence type="ECO:0000259" key="12">
    <source>
        <dbReference type="PROSITE" id="PS51002"/>
    </source>
</evidence>
<evidence type="ECO:0000256" key="1">
    <source>
        <dbReference type="ARBA" id="ARBA00004141"/>
    </source>
</evidence>
<dbReference type="InterPro" id="IPR016174">
    <property type="entry name" value="Di-haem_cyt_TM"/>
</dbReference>
<gene>
    <name evidence="14" type="ORF">A2Y62_16110</name>
</gene>
<sequence length="358" mass="40995">MKYSLIKTIYTWFDERLNLSAIEEFGKHKQVPIHKHSMHYYLGGMCLILFVIQVVTGMLLLIYYRPSPESAFESVQFIMTKVHFGWLIRSIHAWAANLFIAMAFFHMFSVFFLRSYRKPRELTWITGVLLFFIALTFGFSGYLLPWNTISFFATKVGTDIAGKIPFIGEELLLILRGGPDVGGASLTRFFGIHVALLPALTMIIMAIHLTLVQMQGMSVPLSIEQKEEKIKSMPFIPHFLYRDILGWLIIIAVLAALAAIFPWELGEKADPFASAPADIKPEWYFLFMFQTLKYIPQHILYIEGDMLAVLVFSFVGFLWVIVPFLDRWSQKGKPSPLFKWIGIAAVIYIIVLSAFALK</sequence>
<dbReference type="InterPro" id="IPR048259">
    <property type="entry name" value="Cytochrome_b_N_euk/bac"/>
</dbReference>
<feature type="transmembrane region" description="Helical" evidence="11">
    <location>
        <begin position="307"/>
        <end position="325"/>
    </location>
</feature>
<dbReference type="SUPFAM" id="SSF81648">
    <property type="entry name" value="a domain/subunit of cytochrome bc1 complex (Ubiquinol-cytochrome c reductase)"/>
    <property type="match status" value="1"/>
</dbReference>
<dbReference type="PROSITE" id="PS51003">
    <property type="entry name" value="CYTB_CTER"/>
    <property type="match status" value="1"/>
</dbReference>
<evidence type="ECO:0000313" key="14">
    <source>
        <dbReference type="EMBL" id="OGF68244.1"/>
    </source>
</evidence>
<comment type="caution">
    <text evidence="14">The sequence shown here is derived from an EMBL/GenBank/DDBJ whole genome shotgun (WGS) entry which is preliminary data.</text>
</comment>
<keyword evidence="6" id="KW-0479">Metal-binding</keyword>
<dbReference type="Pfam" id="PF00032">
    <property type="entry name" value="Cytochrom_B_C"/>
    <property type="match status" value="1"/>
</dbReference>
<evidence type="ECO:0000256" key="3">
    <source>
        <dbReference type="ARBA" id="ARBA00022617"/>
    </source>
</evidence>
<keyword evidence="10 11" id="KW-0472">Membrane</keyword>
<dbReference type="InterPro" id="IPR036150">
    <property type="entry name" value="Cyt_b/b6_C_sf"/>
</dbReference>
<protein>
    <submittedName>
        <fullName evidence="14">Cytochrome bc complex cytochrome b subunit</fullName>
    </submittedName>
</protein>
<dbReference type="CDD" id="cd00284">
    <property type="entry name" value="Cytochrome_b_N"/>
    <property type="match status" value="1"/>
</dbReference>
<feature type="transmembrane region" description="Helical" evidence="11">
    <location>
        <begin position="239"/>
        <end position="263"/>
    </location>
</feature>
<keyword evidence="5 11" id="KW-0812">Transmembrane</keyword>
<dbReference type="STRING" id="1817863.A2Y62_16110"/>
<dbReference type="Proteomes" id="UP000178943">
    <property type="component" value="Unassembled WGS sequence"/>
</dbReference>
<dbReference type="SUPFAM" id="SSF81342">
    <property type="entry name" value="Transmembrane di-heme cytochromes"/>
    <property type="match status" value="1"/>
</dbReference>
<evidence type="ECO:0000256" key="10">
    <source>
        <dbReference type="ARBA" id="ARBA00023136"/>
    </source>
</evidence>
<evidence type="ECO:0000256" key="11">
    <source>
        <dbReference type="SAM" id="Phobius"/>
    </source>
</evidence>
<evidence type="ECO:0000256" key="7">
    <source>
        <dbReference type="ARBA" id="ARBA00022982"/>
    </source>
</evidence>
<dbReference type="InterPro" id="IPR005798">
    <property type="entry name" value="Cyt_b/b6_C"/>
</dbReference>
<keyword evidence="8 11" id="KW-1133">Transmembrane helix</keyword>
<dbReference type="InterPro" id="IPR027387">
    <property type="entry name" value="Cytb/b6-like_sf"/>
</dbReference>
<dbReference type="GO" id="GO:0016020">
    <property type="term" value="C:membrane"/>
    <property type="evidence" value="ECO:0007669"/>
    <property type="project" value="UniProtKB-SubCell"/>
</dbReference>
<reference evidence="14 15" key="1">
    <citation type="journal article" date="2016" name="Nat. Commun.">
        <title>Thousands of microbial genomes shed light on interconnected biogeochemical processes in an aquifer system.</title>
        <authorList>
            <person name="Anantharaman K."/>
            <person name="Brown C.T."/>
            <person name="Hug L.A."/>
            <person name="Sharon I."/>
            <person name="Castelle C.J."/>
            <person name="Probst A.J."/>
            <person name="Thomas B.C."/>
            <person name="Singh A."/>
            <person name="Wilkins M.J."/>
            <person name="Karaoz U."/>
            <person name="Brodie E.L."/>
            <person name="Williams K.H."/>
            <person name="Hubbard S.S."/>
            <person name="Banfield J.F."/>
        </authorList>
    </citation>
    <scope>NUCLEOTIDE SEQUENCE [LARGE SCALE GENOMIC DNA]</scope>
</reference>
<evidence type="ECO:0000259" key="13">
    <source>
        <dbReference type="PROSITE" id="PS51003"/>
    </source>
</evidence>
<keyword evidence="9" id="KW-0408">Iron</keyword>
<dbReference type="PANTHER" id="PTHR19271">
    <property type="entry name" value="CYTOCHROME B"/>
    <property type="match status" value="1"/>
</dbReference>
<feature type="transmembrane region" description="Helical" evidence="11">
    <location>
        <begin position="337"/>
        <end position="357"/>
    </location>
</feature>
<evidence type="ECO:0000256" key="9">
    <source>
        <dbReference type="ARBA" id="ARBA00023004"/>
    </source>
</evidence>
<comment type="subcellular location">
    <subcellularLocation>
        <location evidence="1">Membrane</location>
        <topology evidence="1">Multi-pass membrane protein</topology>
    </subcellularLocation>
</comment>
<evidence type="ECO:0000256" key="4">
    <source>
        <dbReference type="ARBA" id="ARBA00022660"/>
    </source>
</evidence>
<evidence type="ECO:0000256" key="8">
    <source>
        <dbReference type="ARBA" id="ARBA00022989"/>
    </source>
</evidence>
<dbReference type="PANTHER" id="PTHR19271:SF16">
    <property type="entry name" value="CYTOCHROME B"/>
    <property type="match status" value="1"/>
</dbReference>
<feature type="domain" description="Cytochrome b/b6 C-terminal region profile" evidence="13">
    <location>
        <begin position="225"/>
        <end position="358"/>
    </location>
</feature>
<dbReference type="GO" id="GO:0046872">
    <property type="term" value="F:metal ion binding"/>
    <property type="evidence" value="ECO:0007669"/>
    <property type="project" value="UniProtKB-KW"/>
</dbReference>
<feature type="domain" description="Cytochrome b/b6 N-terminal region profile" evidence="12">
    <location>
        <begin position="9"/>
        <end position="221"/>
    </location>
</feature>
<dbReference type="PROSITE" id="PS51002">
    <property type="entry name" value="CYTB_NTER"/>
    <property type="match status" value="1"/>
</dbReference>
<keyword evidence="3" id="KW-0349">Heme</keyword>
<name>A0A1F5VXS1_9BACT</name>
<dbReference type="GO" id="GO:0022904">
    <property type="term" value="P:respiratory electron transport chain"/>
    <property type="evidence" value="ECO:0007669"/>
    <property type="project" value="InterPro"/>
</dbReference>